<protein>
    <submittedName>
        <fullName evidence="1">34260_t:CDS:1</fullName>
    </submittedName>
</protein>
<evidence type="ECO:0000313" key="2">
    <source>
        <dbReference type="Proteomes" id="UP000789901"/>
    </source>
</evidence>
<name>A0ABN7WLX1_GIGMA</name>
<proteinExistence type="predicted"/>
<keyword evidence="2" id="KW-1185">Reference proteome</keyword>
<sequence length="113" mass="13075">MSCQKVIDMTNCHTQVTKPSNSNDISITKVSHISNSKDKIIEKVSQNEIAIASEFLSETKKQKHVIKIVLEQFQNLLLKYSTRDNNYFDCLVLCSLCDKNYKKENIRNYIESL</sequence>
<organism evidence="1 2">
    <name type="scientific">Gigaspora margarita</name>
    <dbReference type="NCBI Taxonomy" id="4874"/>
    <lineage>
        <taxon>Eukaryota</taxon>
        <taxon>Fungi</taxon>
        <taxon>Fungi incertae sedis</taxon>
        <taxon>Mucoromycota</taxon>
        <taxon>Glomeromycotina</taxon>
        <taxon>Glomeromycetes</taxon>
        <taxon>Diversisporales</taxon>
        <taxon>Gigasporaceae</taxon>
        <taxon>Gigaspora</taxon>
    </lineage>
</organism>
<dbReference type="Proteomes" id="UP000789901">
    <property type="component" value="Unassembled WGS sequence"/>
</dbReference>
<comment type="caution">
    <text evidence="1">The sequence shown here is derived from an EMBL/GenBank/DDBJ whole genome shotgun (WGS) entry which is preliminary data.</text>
</comment>
<accession>A0ABN7WLX1</accession>
<evidence type="ECO:0000313" key="1">
    <source>
        <dbReference type="EMBL" id="CAG8834181.1"/>
    </source>
</evidence>
<dbReference type="EMBL" id="CAJVQB010048822">
    <property type="protein sequence ID" value="CAG8834181.1"/>
    <property type="molecule type" value="Genomic_DNA"/>
</dbReference>
<reference evidence="1 2" key="1">
    <citation type="submission" date="2021-06" db="EMBL/GenBank/DDBJ databases">
        <authorList>
            <person name="Kallberg Y."/>
            <person name="Tangrot J."/>
            <person name="Rosling A."/>
        </authorList>
    </citation>
    <scope>NUCLEOTIDE SEQUENCE [LARGE SCALE GENOMIC DNA]</scope>
    <source>
        <strain evidence="1 2">120-4 pot B 10/14</strain>
    </source>
</reference>
<gene>
    <name evidence="1" type="ORF">GMARGA_LOCUS31924</name>
</gene>